<sequence>MAAVDFSGSWKVYRSENFEAFMNKVGIGFIKKKIAANTNPTVTIEQNEDNFKTKFSMGPISKESAFAIGTEMNVDEFDKKMKTTPAWEGSKLVFRCVPVDGDGDSVIMTREIVDGEMVQEMTCGEVTSKRFFKRVQ</sequence>
<protein>
    <submittedName>
        <fullName evidence="5">Fatty acid-binding protein, intestinal</fullName>
    </submittedName>
</protein>
<dbReference type="InterPro" id="IPR012674">
    <property type="entry name" value="Calycin"/>
</dbReference>
<dbReference type="Proteomes" id="UP000085678">
    <property type="component" value="Unplaced"/>
</dbReference>
<dbReference type="CDD" id="cd00742">
    <property type="entry name" value="FABP"/>
    <property type="match status" value="1"/>
</dbReference>
<dbReference type="KEGG" id="lak:106156726"/>
<dbReference type="STRING" id="7574.A0A1S3HNF7"/>
<dbReference type="InterPro" id="IPR000566">
    <property type="entry name" value="Lipocln_cytosolic_FA-bd_dom"/>
</dbReference>
<organism evidence="4 5">
    <name type="scientific">Lingula anatina</name>
    <name type="common">Brachiopod</name>
    <name type="synonym">Lingula unguis</name>
    <dbReference type="NCBI Taxonomy" id="7574"/>
    <lineage>
        <taxon>Eukaryota</taxon>
        <taxon>Metazoa</taxon>
        <taxon>Spiralia</taxon>
        <taxon>Lophotrochozoa</taxon>
        <taxon>Brachiopoda</taxon>
        <taxon>Linguliformea</taxon>
        <taxon>Lingulata</taxon>
        <taxon>Lingulida</taxon>
        <taxon>Linguloidea</taxon>
        <taxon>Lingulidae</taxon>
        <taxon>Lingula</taxon>
    </lineage>
</organism>
<dbReference type="Gene3D" id="2.40.128.20">
    <property type="match status" value="1"/>
</dbReference>
<gene>
    <name evidence="5" type="primary">LOC106156726</name>
</gene>
<comment type="similarity">
    <text evidence="1">Belongs to the calycin superfamily. Fatty-acid binding protein (FABP) family.</text>
</comment>
<name>A0A1S3HNF7_LINAN</name>
<evidence type="ECO:0000313" key="4">
    <source>
        <dbReference type="Proteomes" id="UP000085678"/>
    </source>
</evidence>
<reference evidence="5" key="1">
    <citation type="submission" date="2025-08" db="UniProtKB">
        <authorList>
            <consortium name="RefSeq"/>
        </authorList>
    </citation>
    <scope>IDENTIFICATION</scope>
    <source>
        <tissue evidence="5">Gonads</tissue>
    </source>
</reference>
<dbReference type="GeneID" id="106156726"/>
<dbReference type="OrthoDB" id="354351at2759"/>
<evidence type="ECO:0000256" key="2">
    <source>
        <dbReference type="ARBA" id="ARBA00023121"/>
    </source>
</evidence>
<dbReference type="Pfam" id="PF00061">
    <property type="entry name" value="Lipocalin"/>
    <property type="match status" value="1"/>
</dbReference>
<dbReference type="InterPro" id="IPR000463">
    <property type="entry name" value="Fatty_acid-bd"/>
</dbReference>
<dbReference type="PANTHER" id="PTHR11955">
    <property type="entry name" value="FATTY ACID BINDING PROTEIN"/>
    <property type="match status" value="1"/>
</dbReference>
<dbReference type="InParanoid" id="A0A1S3HNF7"/>
<feature type="domain" description="Lipocalin/cytosolic fatty-acid binding" evidence="3">
    <location>
        <begin position="7"/>
        <end position="134"/>
    </location>
</feature>
<dbReference type="RefSeq" id="XP_013387580.1">
    <property type="nucleotide sequence ID" value="XM_013532126.1"/>
</dbReference>
<evidence type="ECO:0000313" key="5">
    <source>
        <dbReference type="RefSeq" id="XP_013387580.1"/>
    </source>
</evidence>
<accession>A0A1S3HNF7</accession>
<dbReference type="SUPFAM" id="SSF50814">
    <property type="entry name" value="Lipocalins"/>
    <property type="match status" value="1"/>
</dbReference>
<dbReference type="PRINTS" id="PR00178">
    <property type="entry name" value="FATTYACIDBP"/>
</dbReference>
<dbReference type="AlphaFoldDB" id="A0A1S3HNF7"/>
<keyword evidence="4" id="KW-1185">Reference proteome</keyword>
<dbReference type="GO" id="GO:0008289">
    <property type="term" value="F:lipid binding"/>
    <property type="evidence" value="ECO:0007669"/>
    <property type="project" value="UniProtKB-KW"/>
</dbReference>
<evidence type="ECO:0000256" key="1">
    <source>
        <dbReference type="ARBA" id="ARBA00008390"/>
    </source>
</evidence>
<keyword evidence="2" id="KW-0446">Lipid-binding</keyword>
<proteinExistence type="inferred from homology"/>
<dbReference type="InterPro" id="IPR031259">
    <property type="entry name" value="ILBP"/>
</dbReference>
<evidence type="ECO:0000259" key="3">
    <source>
        <dbReference type="Pfam" id="PF00061"/>
    </source>
</evidence>